<sequence length="326" mass="36294">MKVIIKGLVLSLLVSTGLIATDKKVEAPAPAKAAVSALKNDVRVFQAENSDGKITPKSIEEAFTKAGFVIAANNDMNAPFKRDFKETSFDVYNLMVVFRKDTALALAEKYPDIGLFTPISMSIYTKKGDKTISVSSIEPSAMARMMNIPEDNADIVAFGKKVEEALSAAMPKGKFITLPYNMKKPEGDLITRLSFDQKGDDWEESKDDIQMAFEGELAPNAFVMAGFTDLNYEFEEKDKEWYYFYDVYSICSIPVIYEVAKLHPEAGAFAPCSMYMYQKTGEKTIHMAFPSVHKWIAALNIEDKGSRDALLKAQNAFEAILKKLSK</sequence>
<dbReference type="AlphaFoldDB" id="A0A1W1EDV0"/>
<organism evidence="1">
    <name type="scientific">hydrothermal vent metagenome</name>
    <dbReference type="NCBI Taxonomy" id="652676"/>
    <lineage>
        <taxon>unclassified sequences</taxon>
        <taxon>metagenomes</taxon>
        <taxon>ecological metagenomes</taxon>
    </lineage>
</organism>
<dbReference type="PANTHER" id="PTHR38342">
    <property type="entry name" value="SLR5037 PROTEIN"/>
    <property type="match status" value="1"/>
</dbReference>
<protein>
    <recommendedName>
        <fullName evidence="2">DUF302 domain-containing protein</fullName>
    </recommendedName>
</protein>
<evidence type="ECO:0000313" key="1">
    <source>
        <dbReference type="EMBL" id="SFZ98186.1"/>
    </source>
</evidence>
<dbReference type="Gene3D" id="3.30.310.70">
    <property type="entry name" value="TT1751-like domain"/>
    <property type="match status" value="2"/>
</dbReference>
<gene>
    <name evidence="1" type="ORF">MNB_SV-5-743</name>
</gene>
<name>A0A1W1EDV0_9ZZZZ</name>
<reference evidence="1" key="1">
    <citation type="submission" date="2016-10" db="EMBL/GenBank/DDBJ databases">
        <authorList>
            <person name="de Groot N.N."/>
        </authorList>
    </citation>
    <scope>NUCLEOTIDE SEQUENCE</scope>
</reference>
<dbReference type="EMBL" id="FPKX01000035">
    <property type="protein sequence ID" value="SFZ98186.1"/>
    <property type="molecule type" value="Genomic_DNA"/>
</dbReference>
<dbReference type="PANTHER" id="PTHR38342:SF2">
    <property type="entry name" value="INNER MEMBRANE OR EXPORTED"/>
    <property type="match status" value="1"/>
</dbReference>
<dbReference type="InterPro" id="IPR035923">
    <property type="entry name" value="TT1751-like_sf"/>
</dbReference>
<proteinExistence type="predicted"/>
<dbReference type="SUPFAM" id="SSF103247">
    <property type="entry name" value="TT1751-like"/>
    <property type="match status" value="2"/>
</dbReference>
<evidence type="ECO:0008006" key="2">
    <source>
        <dbReference type="Google" id="ProtNLM"/>
    </source>
</evidence>
<accession>A0A1W1EDV0</accession>